<dbReference type="InterPro" id="IPR039299">
    <property type="entry name" value="SEOA"/>
</dbReference>
<sequence length="708" mass="81879">MEANMVGLPKHEKNIASSFLRQGRSNRAHTGGVTDDTELGRKILATHESNERGFYVKPVLAVIGVIFNRASEDIFKFTQGSITQWDIAVTDEKVVDLPTRVISAISLEIYSKCSAGVDVHTIVLDVLQLVKHYSWEVKVLLVLVTLMITFGKFRLVVQNYTTNPLPKAIAILKQLPEILEHLHDLKPTLDALFVLIGEIIDTTNKLVEFYDLPEIIAVDANVPTVVYWTIRSIVVASTQMFSLTGSLPIDLLTESWELSSLAHKLNNIKRLHLVELLERCLTIMQEKRDEEAFRELERIFTTPHLDNTRALSTLFHYKDGQPALYDCYLKRKVATEELSNKTVALFITDMNLNLQRGQEYKILERIYQQKKHSPMKMDSHYEIVWVPIVDNWDEDKLILFETLRNQMEWHSIDHHSVVSTVVRRYIKEKWNFNKKPILVVIDKQGAVVHHDATNMICIWGNTAYPFTINREKLLWEEMRWSIDLLIDNLEPNLNAWIQEGRHICLYGGEDMEWIRDFTIAAKKVARDAGISLEMVYVGKSQIKERVVSTIIDTIHKENLSRTLDRDHINYFWLRLMRMLESKRQLAKFDNTTHDHILEGITVILSYDSSDYTKGRWAVMSKDIGHMVRSKGTHMLKALTEHRLWIPRQQEIGFVPALDEYLKDHVQPHEPHHCTSLVLPSSGALPDVMKCCDCGRLMETYTLFRCCLE</sequence>
<dbReference type="Pfam" id="PF14576">
    <property type="entry name" value="SEO_N"/>
    <property type="match status" value="1"/>
</dbReference>
<accession>A0A803PH37</accession>
<evidence type="ECO:0008006" key="5">
    <source>
        <dbReference type="Google" id="ProtNLM"/>
    </source>
</evidence>
<evidence type="ECO:0000259" key="2">
    <source>
        <dbReference type="Pfam" id="PF14577"/>
    </source>
</evidence>
<dbReference type="OrthoDB" id="1854460at2759"/>
<dbReference type="Gramene" id="evm.model.04.334">
    <property type="protein sequence ID" value="cds.evm.model.04.334"/>
    <property type="gene ID" value="evm.TU.04.334"/>
</dbReference>
<dbReference type="Pfam" id="PF14577">
    <property type="entry name" value="SEO_C"/>
    <property type="match status" value="1"/>
</dbReference>
<protein>
    <recommendedName>
        <fullName evidence="5">Sieve element occlusion</fullName>
    </recommendedName>
</protein>
<reference evidence="3" key="2">
    <citation type="submission" date="2021-03" db="UniProtKB">
        <authorList>
            <consortium name="EnsemblPlants"/>
        </authorList>
    </citation>
    <scope>IDENTIFICATION</scope>
</reference>
<keyword evidence="4" id="KW-1185">Reference proteome</keyword>
<dbReference type="AlphaFoldDB" id="A0A803PH37"/>
<feature type="domain" description="Sieve element occlusion C-terminal" evidence="2">
    <location>
        <begin position="470"/>
        <end position="706"/>
    </location>
</feature>
<evidence type="ECO:0000313" key="3">
    <source>
        <dbReference type="EnsemblPlants" id="cds.evm.model.04.334"/>
    </source>
</evidence>
<organism evidence="3 4">
    <name type="scientific">Cannabis sativa</name>
    <name type="common">Hemp</name>
    <name type="synonym">Marijuana</name>
    <dbReference type="NCBI Taxonomy" id="3483"/>
    <lineage>
        <taxon>Eukaryota</taxon>
        <taxon>Viridiplantae</taxon>
        <taxon>Streptophyta</taxon>
        <taxon>Embryophyta</taxon>
        <taxon>Tracheophyta</taxon>
        <taxon>Spermatophyta</taxon>
        <taxon>Magnoliopsida</taxon>
        <taxon>eudicotyledons</taxon>
        <taxon>Gunneridae</taxon>
        <taxon>Pentapetalae</taxon>
        <taxon>rosids</taxon>
        <taxon>fabids</taxon>
        <taxon>Rosales</taxon>
        <taxon>Cannabaceae</taxon>
        <taxon>Cannabis</taxon>
    </lineage>
</organism>
<reference evidence="3" key="1">
    <citation type="submission" date="2018-11" db="EMBL/GenBank/DDBJ databases">
        <authorList>
            <person name="Grassa J C."/>
        </authorList>
    </citation>
    <scope>NUCLEOTIDE SEQUENCE [LARGE SCALE GENOMIC DNA]</scope>
</reference>
<dbReference type="OMA" id="AIHIDNM"/>
<evidence type="ECO:0000259" key="1">
    <source>
        <dbReference type="Pfam" id="PF14576"/>
    </source>
</evidence>
<dbReference type="EnsemblPlants" id="evm.model.04.334">
    <property type="protein sequence ID" value="cds.evm.model.04.334"/>
    <property type="gene ID" value="evm.TU.04.334"/>
</dbReference>
<name>A0A803PH37_CANSA</name>
<dbReference type="Proteomes" id="UP000596661">
    <property type="component" value="Chromosome 4"/>
</dbReference>
<dbReference type="PANTHER" id="PTHR33232:SF20">
    <property type="entry name" value="PROTEIN SIEVE ELEMENT OCCLUSION B-LIKE"/>
    <property type="match status" value="1"/>
</dbReference>
<dbReference type="GO" id="GO:0010088">
    <property type="term" value="P:phloem development"/>
    <property type="evidence" value="ECO:0007669"/>
    <property type="project" value="InterPro"/>
</dbReference>
<dbReference type="Gene3D" id="3.40.30.10">
    <property type="entry name" value="Glutaredoxin"/>
    <property type="match status" value="1"/>
</dbReference>
<evidence type="ECO:0000313" key="4">
    <source>
        <dbReference type="Proteomes" id="UP000596661"/>
    </source>
</evidence>
<feature type="domain" description="Sieve element occlusion N-terminal" evidence="1">
    <location>
        <begin position="35"/>
        <end position="304"/>
    </location>
</feature>
<proteinExistence type="predicted"/>
<dbReference type="EMBL" id="UZAU01000358">
    <property type="status" value="NOT_ANNOTATED_CDS"/>
    <property type="molecule type" value="Genomic_DNA"/>
</dbReference>
<dbReference type="InterPro" id="IPR027942">
    <property type="entry name" value="SEO_N"/>
</dbReference>
<dbReference type="PANTHER" id="PTHR33232">
    <property type="entry name" value="PROTEIN SIEVE ELEMENT OCCLUSION B-LIKE"/>
    <property type="match status" value="1"/>
</dbReference>
<dbReference type="InterPro" id="IPR027944">
    <property type="entry name" value="SEO_C"/>
</dbReference>